<evidence type="ECO:0000256" key="1">
    <source>
        <dbReference type="ARBA" id="ARBA00002521"/>
    </source>
</evidence>
<dbReference type="Pfam" id="PF00557">
    <property type="entry name" value="Peptidase_M24"/>
    <property type="match status" value="1"/>
</dbReference>
<feature type="binding site" evidence="6">
    <location>
        <position position="175"/>
    </location>
    <ligand>
        <name>a divalent metal cation</name>
        <dbReference type="ChEBI" id="CHEBI:60240"/>
        <label>2</label>
        <note>catalytic</note>
    </ligand>
</feature>
<gene>
    <name evidence="9" type="primary">map_1</name>
    <name evidence="6" type="synonym">map</name>
    <name evidence="9" type="ORF">GCM10009688_16450</name>
</gene>
<feature type="binding site" evidence="6">
    <location>
        <position position="81"/>
    </location>
    <ligand>
        <name>substrate</name>
    </ligand>
</feature>
<dbReference type="PROSITE" id="PS00680">
    <property type="entry name" value="MAP_1"/>
    <property type="match status" value="1"/>
</dbReference>
<name>A0ABN2P4W6_9MICC</name>
<evidence type="ECO:0000256" key="6">
    <source>
        <dbReference type="HAMAP-Rule" id="MF_01974"/>
    </source>
</evidence>
<feature type="binding site" evidence="6">
    <location>
        <position position="239"/>
    </location>
    <ligand>
        <name>a divalent metal cation</name>
        <dbReference type="ChEBI" id="CHEBI:60240"/>
        <label>2</label>
        <note>catalytic</note>
    </ligand>
</feature>
<dbReference type="Proteomes" id="UP001500784">
    <property type="component" value="Unassembled WGS sequence"/>
</dbReference>
<keyword evidence="10" id="KW-1185">Reference proteome</keyword>
<dbReference type="GO" id="GO:0004177">
    <property type="term" value="F:aminopeptidase activity"/>
    <property type="evidence" value="ECO:0007669"/>
    <property type="project" value="UniProtKB-KW"/>
</dbReference>
<dbReference type="Gene3D" id="3.90.230.10">
    <property type="entry name" value="Creatinase/methionine aminopeptidase superfamily"/>
    <property type="match status" value="1"/>
</dbReference>
<comment type="similarity">
    <text evidence="6">Belongs to the peptidase M24A family. Methionine aminopeptidase type 1 subfamily.</text>
</comment>
<dbReference type="CDD" id="cd01086">
    <property type="entry name" value="MetAP1"/>
    <property type="match status" value="1"/>
</dbReference>
<feature type="binding site" evidence="6">
    <location>
        <position position="98"/>
    </location>
    <ligand>
        <name>a divalent metal cation</name>
        <dbReference type="ChEBI" id="CHEBI:60240"/>
        <label>1</label>
    </ligand>
</feature>
<comment type="caution">
    <text evidence="9">The sequence shown here is derived from an EMBL/GenBank/DDBJ whole genome shotgun (WGS) entry which is preliminary data.</text>
</comment>
<keyword evidence="5 6" id="KW-0378">Hydrolase</keyword>
<evidence type="ECO:0000256" key="4">
    <source>
        <dbReference type="ARBA" id="ARBA00022723"/>
    </source>
</evidence>
<evidence type="ECO:0000256" key="5">
    <source>
        <dbReference type="ARBA" id="ARBA00022801"/>
    </source>
</evidence>
<comment type="function">
    <text evidence="1 6">Removes the N-terminal methionine from nascent proteins. The N-terminal methionine is often cleaved when the second residue in the primary sequence is small and uncharged (Met-Ala-, Cys, Gly, Pro, Ser, Thr, or Val). Requires deformylation of the N(alpha)-formylated initiator methionine before it can be hydrolyzed.</text>
</comment>
<dbReference type="RefSeq" id="WP_152226481.1">
    <property type="nucleotide sequence ID" value="NZ_BAAALV010000002.1"/>
</dbReference>
<evidence type="ECO:0000313" key="10">
    <source>
        <dbReference type="Proteomes" id="UP001500784"/>
    </source>
</evidence>
<keyword evidence="2 6" id="KW-0031">Aminopeptidase</keyword>
<reference evidence="9 10" key="1">
    <citation type="journal article" date="2019" name="Int. J. Syst. Evol. Microbiol.">
        <title>The Global Catalogue of Microorganisms (GCM) 10K type strain sequencing project: providing services to taxonomists for standard genome sequencing and annotation.</title>
        <authorList>
            <consortium name="The Broad Institute Genomics Platform"/>
            <consortium name="The Broad Institute Genome Sequencing Center for Infectious Disease"/>
            <person name="Wu L."/>
            <person name="Ma J."/>
        </authorList>
    </citation>
    <scope>NUCLEOTIDE SEQUENCE [LARGE SCALE GENOMIC DNA]</scope>
    <source>
        <strain evidence="9 10">JCM 13316</strain>
    </source>
</reference>
<evidence type="ECO:0000313" key="9">
    <source>
        <dbReference type="EMBL" id="GAA1912211.1"/>
    </source>
</evidence>
<feature type="binding site" evidence="6">
    <location>
        <position position="239"/>
    </location>
    <ligand>
        <name>a divalent metal cation</name>
        <dbReference type="ChEBI" id="CHEBI:60240"/>
        <label>1</label>
    </ligand>
</feature>
<comment type="cofactor">
    <cofactor evidence="6">
        <name>Co(2+)</name>
        <dbReference type="ChEBI" id="CHEBI:48828"/>
    </cofactor>
    <cofactor evidence="6">
        <name>Zn(2+)</name>
        <dbReference type="ChEBI" id="CHEBI:29105"/>
    </cofactor>
    <cofactor evidence="6">
        <name>Mn(2+)</name>
        <dbReference type="ChEBI" id="CHEBI:29035"/>
    </cofactor>
    <cofactor evidence="6">
        <name>Fe(2+)</name>
        <dbReference type="ChEBI" id="CHEBI:29033"/>
    </cofactor>
    <text evidence="6">Binds 2 divalent metal cations per subunit. Has a high-affinity and a low affinity metal-binding site. The true nature of the physiological cofactor is under debate. The enzyme is active with cobalt, zinc, manganese or divalent iron ions. Most likely, methionine aminopeptidases function as mononuclear Fe(2+)-metalloproteases under physiological conditions, and the catalytically relevant metal-binding site has been assigned to the histidine-containing high-affinity site.</text>
</comment>
<evidence type="ECO:0000256" key="7">
    <source>
        <dbReference type="RuleBase" id="RU003653"/>
    </source>
</evidence>
<feature type="binding site" evidence="6">
    <location>
        <position position="109"/>
    </location>
    <ligand>
        <name>a divalent metal cation</name>
        <dbReference type="ChEBI" id="CHEBI:60240"/>
        <label>1</label>
    </ligand>
</feature>
<keyword evidence="3 6" id="KW-0645">Protease</keyword>
<keyword evidence="4 6" id="KW-0479">Metal-binding</keyword>
<accession>A0ABN2P4W6</accession>
<dbReference type="EMBL" id="BAAALV010000002">
    <property type="protein sequence ID" value="GAA1912211.1"/>
    <property type="molecule type" value="Genomic_DNA"/>
</dbReference>
<dbReference type="NCBIfam" id="TIGR00500">
    <property type="entry name" value="met_pdase_I"/>
    <property type="match status" value="1"/>
</dbReference>
<dbReference type="PANTHER" id="PTHR43330:SF27">
    <property type="entry name" value="METHIONINE AMINOPEPTIDASE"/>
    <property type="match status" value="1"/>
</dbReference>
<dbReference type="EC" id="3.4.11.18" evidence="6 7"/>
<dbReference type="PANTHER" id="PTHR43330">
    <property type="entry name" value="METHIONINE AMINOPEPTIDASE"/>
    <property type="match status" value="1"/>
</dbReference>
<dbReference type="HAMAP" id="MF_01974">
    <property type="entry name" value="MetAP_1"/>
    <property type="match status" value="1"/>
</dbReference>
<feature type="domain" description="Peptidase M24" evidence="8">
    <location>
        <begin position="16"/>
        <end position="246"/>
    </location>
</feature>
<organism evidence="9 10">
    <name type="scientific">Arthrobacter gandavensis</name>
    <dbReference type="NCBI Taxonomy" id="169960"/>
    <lineage>
        <taxon>Bacteria</taxon>
        <taxon>Bacillati</taxon>
        <taxon>Actinomycetota</taxon>
        <taxon>Actinomycetes</taxon>
        <taxon>Micrococcales</taxon>
        <taxon>Micrococcaceae</taxon>
        <taxon>Arthrobacter</taxon>
    </lineage>
</organism>
<comment type="catalytic activity">
    <reaction evidence="6 7">
        <text>Release of N-terminal amino acids, preferentially methionine, from peptides and arylamides.</text>
        <dbReference type="EC" id="3.4.11.18"/>
    </reaction>
</comment>
<dbReference type="PRINTS" id="PR00599">
    <property type="entry name" value="MAPEPTIDASE"/>
</dbReference>
<dbReference type="InterPro" id="IPR000994">
    <property type="entry name" value="Pept_M24"/>
</dbReference>
<evidence type="ECO:0000259" key="8">
    <source>
        <dbReference type="Pfam" id="PF00557"/>
    </source>
</evidence>
<feature type="binding site" evidence="6">
    <location>
        <position position="109"/>
    </location>
    <ligand>
        <name>a divalent metal cation</name>
        <dbReference type="ChEBI" id="CHEBI:60240"/>
        <label>2</label>
        <note>catalytic</note>
    </ligand>
</feature>
<evidence type="ECO:0000256" key="2">
    <source>
        <dbReference type="ARBA" id="ARBA00022438"/>
    </source>
</evidence>
<protein>
    <recommendedName>
        <fullName evidence="6 7">Methionine aminopeptidase</fullName>
        <shortName evidence="6">MAP</shortName>
        <shortName evidence="6">MetAP</shortName>
        <ecNumber evidence="6 7">3.4.11.18</ecNumber>
    </recommendedName>
    <alternativeName>
        <fullName evidence="6">Peptidase M</fullName>
    </alternativeName>
</protein>
<evidence type="ECO:0000256" key="3">
    <source>
        <dbReference type="ARBA" id="ARBA00022670"/>
    </source>
</evidence>
<dbReference type="InterPro" id="IPR036005">
    <property type="entry name" value="Creatinase/aminopeptidase-like"/>
</dbReference>
<sequence length="273" mass="28829">MAQPRIQYKTNAQMRTMREAGLVLIKALDAAVAAARPGITTAEIDKVFAAVLAEAGATSNFLGYYDFPATICTSVNEEVVHGIPGNRVLADGDIISIDGGAIVDGWHSDSARTVIVGNADPEDQRLSDVTENAMWHGIAAAAKGRFVGDIGAAIDDYVSSVPGKPLGILEDYVGHGIGSEMHQAPDVLNYRTSHRGPKLKPGMCLAIEPMLVRGGIETVTLEDDWTVVTTDGARSCQWEHTVAIHEKGIWVLTAPDGGASRLAPLGVTPVPVP</sequence>
<feature type="binding site" evidence="6">
    <location>
        <position position="182"/>
    </location>
    <ligand>
        <name>substrate</name>
    </ligand>
</feature>
<proteinExistence type="inferred from homology"/>
<comment type="subunit">
    <text evidence="6">Monomer.</text>
</comment>
<dbReference type="InterPro" id="IPR002467">
    <property type="entry name" value="Pept_M24A_MAP1"/>
</dbReference>
<feature type="binding site" evidence="6">
    <location>
        <position position="208"/>
    </location>
    <ligand>
        <name>a divalent metal cation</name>
        <dbReference type="ChEBI" id="CHEBI:60240"/>
        <label>2</label>
        <note>catalytic</note>
    </ligand>
</feature>
<dbReference type="SUPFAM" id="SSF55920">
    <property type="entry name" value="Creatinase/aminopeptidase"/>
    <property type="match status" value="1"/>
</dbReference>
<dbReference type="InterPro" id="IPR001714">
    <property type="entry name" value="Pept_M24_MAP"/>
</dbReference>